<sequence>MMMSVCVAMSAVPSAQAQVAAPQPERMRALVHLVRQDCGSCHGLTLQGGLGPALTAAALRDKPREGLIATIVGGRPGTPMPPFRGIVSEDEAVWVVDRLIEGFPADGGPAAIAPPPLQPRMQ</sequence>
<name>A0ABX1QHB7_9RHOO</name>
<dbReference type="PROSITE" id="PS51007">
    <property type="entry name" value="CYTC"/>
    <property type="match status" value="1"/>
</dbReference>
<protein>
    <submittedName>
        <fullName evidence="7">Cytochrome c</fullName>
    </submittedName>
</protein>
<keyword evidence="5" id="KW-0732">Signal</keyword>
<dbReference type="InterPro" id="IPR009056">
    <property type="entry name" value="Cyt_c-like_dom"/>
</dbReference>
<keyword evidence="3 4" id="KW-0408">Iron</keyword>
<proteinExistence type="predicted"/>
<organism evidence="7 8">
    <name type="scientific">Aromatoleum diolicum</name>
    <dbReference type="NCBI Taxonomy" id="75796"/>
    <lineage>
        <taxon>Bacteria</taxon>
        <taxon>Pseudomonadati</taxon>
        <taxon>Pseudomonadota</taxon>
        <taxon>Betaproteobacteria</taxon>
        <taxon>Rhodocyclales</taxon>
        <taxon>Rhodocyclaceae</taxon>
        <taxon>Aromatoleum</taxon>
    </lineage>
</organism>
<dbReference type="Gene3D" id="1.10.760.10">
    <property type="entry name" value="Cytochrome c-like domain"/>
    <property type="match status" value="1"/>
</dbReference>
<evidence type="ECO:0000256" key="4">
    <source>
        <dbReference type="PROSITE-ProRule" id="PRU00433"/>
    </source>
</evidence>
<evidence type="ECO:0000259" key="6">
    <source>
        <dbReference type="PROSITE" id="PS51007"/>
    </source>
</evidence>
<comment type="caution">
    <text evidence="7">The sequence shown here is derived from an EMBL/GenBank/DDBJ whole genome shotgun (WGS) entry which is preliminary data.</text>
</comment>
<dbReference type="Pfam" id="PF13442">
    <property type="entry name" value="Cytochrome_CBB3"/>
    <property type="match status" value="1"/>
</dbReference>
<dbReference type="SUPFAM" id="SSF46626">
    <property type="entry name" value="Cytochrome c"/>
    <property type="match status" value="1"/>
</dbReference>
<reference evidence="7 8" key="1">
    <citation type="submission" date="2019-12" db="EMBL/GenBank/DDBJ databases">
        <title>Comparative genomics gives insights into the taxonomy of the Azoarcus-Aromatoleum group and reveals separate origins of nif in the plant-associated Azoarcus and non-plant-associated Aromatoleum sub-groups.</title>
        <authorList>
            <person name="Lafos M."/>
            <person name="Maluk M."/>
            <person name="Batista M."/>
            <person name="Junghare M."/>
            <person name="Carmona M."/>
            <person name="Faoro H."/>
            <person name="Cruz L.M."/>
            <person name="Battistoni F."/>
            <person name="De Souza E."/>
            <person name="Pedrosa F."/>
            <person name="Chen W.-M."/>
            <person name="Poole P.S."/>
            <person name="Dixon R.A."/>
            <person name="James E.K."/>
        </authorList>
    </citation>
    <scope>NUCLEOTIDE SEQUENCE [LARGE SCALE GENOMIC DNA]</scope>
    <source>
        <strain evidence="7 8">22Lin</strain>
    </source>
</reference>
<feature type="signal peptide" evidence="5">
    <location>
        <begin position="1"/>
        <end position="17"/>
    </location>
</feature>
<evidence type="ECO:0000313" key="8">
    <source>
        <dbReference type="Proteomes" id="UP000648984"/>
    </source>
</evidence>
<feature type="chain" id="PRO_5047505031" evidence="5">
    <location>
        <begin position="18"/>
        <end position="122"/>
    </location>
</feature>
<evidence type="ECO:0000313" key="7">
    <source>
        <dbReference type="EMBL" id="NMG76757.1"/>
    </source>
</evidence>
<dbReference type="EMBL" id="WTVQ01000039">
    <property type="protein sequence ID" value="NMG76757.1"/>
    <property type="molecule type" value="Genomic_DNA"/>
</dbReference>
<feature type="domain" description="Cytochrome c" evidence="6">
    <location>
        <begin position="22"/>
        <end position="103"/>
    </location>
</feature>
<accession>A0ABX1QHB7</accession>
<evidence type="ECO:0000256" key="3">
    <source>
        <dbReference type="ARBA" id="ARBA00023004"/>
    </source>
</evidence>
<evidence type="ECO:0000256" key="1">
    <source>
        <dbReference type="ARBA" id="ARBA00022617"/>
    </source>
</evidence>
<dbReference type="Proteomes" id="UP000648984">
    <property type="component" value="Unassembled WGS sequence"/>
</dbReference>
<evidence type="ECO:0000256" key="2">
    <source>
        <dbReference type="ARBA" id="ARBA00022723"/>
    </source>
</evidence>
<dbReference type="InterPro" id="IPR036909">
    <property type="entry name" value="Cyt_c-like_dom_sf"/>
</dbReference>
<keyword evidence="8" id="KW-1185">Reference proteome</keyword>
<keyword evidence="2 4" id="KW-0479">Metal-binding</keyword>
<keyword evidence="1 4" id="KW-0349">Heme</keyword>
<evidence type="ECO:0000256" key="5">
    <source>
        <dbReference type="SAM" id="SignalP"/>
    </source>
</evidence>
<gene>
    <name evidence="7" type="ORF">GPA25_18530</name>
</gene>